<proteinExistence type="predicted"/>
<dbReference type="Gene3D" id="3.60.160.10">
    <property type="entry name" value="Mitochondrial biogenesis AIM24"/>
    <property type="match status" value="1"/>
</dbReference>
<dbReference type="Pfam" id="PF01987">
    <property type="entry name" value="AIM24"/>
    <property type="match status" value="1"/>
</dbReference>
<keyword evidence="2" id="KW-1185">Reference proteome</keyword>
<dbReference type="InterPro" id="IPR036983">
    <property type="entry name" value="AIM24_sf"/>
</dbReference>
<dbReference type="InterPro" id="IPR016031">
    <property type="entry name" value="Trp_RNA-bd_attenuator-like_dom"/>
</dbReference>
<reference evidence="1 2" key="1">
    <citation type="submission" date="2019-09" db="EMBL/GenBank/DDBJ databases">
        <title>Taxonomy of Antarctic Massilia spp.: description of Massilia rubra sp. nov., Massilia aquatica sp. nov., Massilia mucilaginosa sp. nov., Massilia frigida sp. nov. isolated from streams, lakes and regoliths.</title>
        <authorList>
            <person name="Holochova P."/>
            <person name="Sedlacek I."/>
            <person name="Kralova S."/>
            <person name="Maslanova I."/>
            <person name="Busse H.-J."/>
            <person name="Stankova E."/>
            <person name="Vrbovska V."/>
            <person name="Kovarovic V."/>
            <person name="Bartak M."/>
            <person name="Svec P."/>
            <person name="Pantucek R."/>
        </authorList>
    </citation>
    <scope>NUCLEOTIDE SEQUENCE [LARGE SCALE GENOMIC DNA]</scope>
    <source>
        <strain evidence="1 2">CCM 8692</strain>
    </source>
</reference>
<dbReference type="EMBL" id="VUYU01000023">
    <property type="protein sequence ID" value="NHZ37011.1"/>
    <property type="molecule type" value="Genomic_DNA"/>
</dbReference>
<comment type="caution">
    <text evidence="1">The sequence shown here is derived from an EMBL/GenBank/DDBJ whole genome shotgun (WGS) entry which is preliminary data.</text>
</comment>
<evidence type="ECO:0000313" key="1">
    <source>
        <dbReference type="EMBL" id="NHZ37011.1"/>
    </source>
</evidence>
<accession>A0ABX0M446</accession>
<protein>
    <submittedName>
        <fullName evidence="1">AIM24 family protein</fullName>
    </submittedName>
</protein>
<dbReference type="PANTHER" id="PTHR38074">
    <property type="entry name" value="ALTERED INHERITANCE OF MITOCHONDRIA PROTEIN 24, MITOCHONDRIAL"/>
    <property type="match status" value="1"/>
</dbReference>
<organism evidence="1 2">
    <name type="scientific">Massilia rubra</name>
    <dbReference type="NCBI Taxonomy" id="2607910"/>
    <lineage>
        <taxon>Bacteria</taxon>
        <taxon>Pseudomonadati</taxon>
        <taxon>Pseudomonadota</taxon>
        <taxon>Betaproteobacteria</taxon>
        <taxon>Burkholderiales</taxon>
        <taxon>Oxalobacteraceae</taxon>
        <taxon>Telluria group</taxon>
        <taxon>Massilia</taxon>
    </lineage>
</organism>
<dbReference type="SUPFAM" id="SSF51219">
    <property type="entry name" value="TRAP-like"/>
    <property type="match status" value="1"/>
</dbReference>
<evidence type="ECO:0000313" key="2">
    <source>
        <dbReference type="Proteomes" id="UP000785613"/>
    </source>
</evidence>
<dbReference type="PANTHER" id="PTHR38074:SF1">
    <property type="entry name" value="ALTERED INHERITANCE OF MITOCHONDRIA PROTEIN 24, MITOCHONDRIAL"/>
    <property type="match status" value="1"/>
</dbReference>
<gene>
    <name evidence="1" type="ORF">F0185_25930</name>
</gene>
<dbReference type="Proteomes" id="UP000785613">
    <property type="component" value="Unassembled WGS sequence"/>
</dbReference>
<dbReference type="InterPro" id="IPR002838">
    <property type="entry name" value="AIM24"/>
</dbReference>
<sequence>MERSGCRRARRDRLCQEYAVTSFRNNSDRLLEVTLQKETVLAIVGSMVAYTGTIKFEKSILGGEGIFGALKRKVTNEGMQLMQASGTGTVFFAQNAAEITVIPLSGEKMTIESSSLLAYDTSLKTGTSFAGLRGAVSGQGLFSTTVEGQGSIAVISRGNLIMLEVTPANPLRVDPDAFVGYKGNITQEFVFDVNWRTMVGQSSGESYQHKFSGQGVVFIQPAER</sequence>
<name>A0ABX0M446_9BURK</name>